<evidence type="ECO:0000313" key="2">
    <source>
        <dbReference type="EMBL" id="WEJ63199.1"/>
    </source>
</evidence>
<dbReference type="Pfam" id="PF13466">
    <property type="entry name" value="STAS_2"/>
    <property type="match status" value="1"/>
</dbReference>
<protein>
    <submittedName>
        <fullName evidence="2">STAS domain-containing protein</fullName>
    </submittedName>
</protein>
<evidence type="ECO:0000259" key="1">
    <source>
        <dbReference type="Pfam" id="PF13466"/>
    </source>
</evidence>
<accession>A0ABY8CB83</accession>
<dbReference type="EMBL" id="CP102381">
    <property type="protein sequence ID" value="WEJ63199.1"/>
    <property type="molecule type" value="Genomic_DNA"/>
</dbReference>
<sequence length="100" mass="11224">MNSSVVMNDNGQWHDAEARLVLPAQLTIDVLAVMLKKNKWLALPVKQVDFSQVEKADSAILAVLLVWASNIEGKLQVKQLPDELYTLVNLYDLDSEFSLI</sequence>
<dbReference type="InterPro" id="IPR036513">
    <property type="entry name" value="STAS_dom_sf"/>
</dbReference>
<keyword evidence="3" id="KW-1185">Reference proteome</keyword>
<evidence type="ECO:0000313" key="3">
    <source>
        <dbReference type="Proteomes" id="UP001222275"/>
    </source>
</evidence>
<proteinExistence type="predicted"/>
<name>A0ABY8CB83_9GAMM</name>
<dbReference type="RefSeq" id="WP_275595453.1">
    <property type="nucleotide sequence ID" value="NZ_CP102381.1"/>
</dbReference>
<dbReference type="InterPro" id="IPR058548">
    <property type="entry name" value="MlaB-like_STAS"/>
</dbReference>
<feature type="domain" description="MlaB-like STAS" evidence="1">
    <location>
        <begin position="21"/>
        <end position="94"/>
    </location>
</feature>
<dbReference type="SUPFAM" id="SSF52091">
    <property type="entry name" value="SpoIIaa-like"/>
    <property type="match status" value="1"/>
</dbReference>
<reference evidence="2 3" key="1">
    <citation type="submission" date="2022-06" db="EMBL/GenBank/DDBJ databases">
        <title>Thiomicrohabdus sp. nov, an obligately chemolithoautotrophic, sulfur-oxidizing bacterium isolated from beach of Guanyin Mountain. Amoy.</title>
        <authorList>
            <person name="Zhu H."/>
        </authorList>
    </citation>
    <scope>NUCLEOTIDE SEQUENCE [LARGE SCALE GENOMIC DNA]</scope>
    <source>
        <strain evidence="2 3">XGS-01</strain>
    </source>
</reference>
<dbReference type="Proteomes" id="UP001222275">
    <property type="component" value="Chromosome"/>
</dbReference>
<organism evidence="2 3">
    <name type="scientific">Thiomicrorhabdus lithotrophica</name>
    <dbReference type="NCBI Taxonomy" id="2949997"/>
    <lineage>
        <taxon>Bacteria</taxon>
        <taxon>Pseudomonadati</taxon>
        <taxon>Pseudomonadota</taxon>
        <taxon>Gammaproteobacteria</taxon>
        <taxon>Thiotrichales</taxon>
        <taxon>Piscirickettsiaceae</taxon>
        <taxon>Thiomicrorhabdus</taxon>
    </lineage>
</organism>
<gene>
    <name evidence="2" type="ORF">NR989_02815</name>
</gene>